<protein>
    <submittedName>
        <fullName evidence="3">Sieve element occlusion, C-terminal</fullName>
    </submittedName>
</protein>
<evidence type="ECO:0000256" key="1">
    <source>
        <dbReference type="SAM" id="MobiDB-lite"/>
    </source>
</evidence>
<dbReference type="AlphaFoldDB" id="A0A2P5ECN4"/>
<dbReference type="PANTHER" id="PTHR33232">
    <property type="entry name" value="PROTEIN SIEVE ELEMENT OCCLUSION B-LIKE"/>
    <property type="match status" value="1"/>
</dbReference>
<reference evidence="4" key="1">
    <citation type="submission" date="2016-06" db="EMBL/GenBank/DDBJ databases">
        <title>Parallel loss of symbiosis genes in relatives of nitrogen-fixing non-legume Parasponia.</title>
        <authorList>
            <person name="Van Velzen R."/>
            <person name="Holmer R."/>
            <person name="Bu F."/>
            <person name="Rutten L."/>
            <person name="Van Zeijl A."/>
            <person name="Liu W."/>
            <person name="Santuari L."/>
            <person name="Cao Q."/>
            <person name="Sharma T."/>
            <person name="Shen D."/>
            <person name="Roswanjaya Y."/>
            <person name="Wardhani T."/>
            <person name="Kalhor M.S."/>
            <person name="Jansen J."/>
            <person name="Van den Hoogen J."/>
            <person name="Gungor B."/>
            <person name="Hartog M."/>
            <person name="Hontelez J."/>
            <person name="Verver J."/>
            <person name="Yang W.-C."/>
            <person name="Schijlen E."/>
            <person name="Repin R."/>
            <person name="Schilthuizen M."/>
            <person name="Schranz E."/>
            <person name="Heidstra R."/>
            <person name="Miyata K."/>
            <person name="Fedorova E."/>
            <person name="Kohlen W."/>
            <person name="Bisseling T."/>
            <person name="Smit S."/>
            <person name="Geurts R."/>
        </authorList>
    </citation>
    <scope>NUCLEOTIDE SEQUENCE [LARGE SCALE GENOMIC DNA]</scope>
    <source>
        <strain evidence="4">cv. RG33-2</strain>
    </source>
</reference>
<comment type="caution">
    <text evidence="3">The sequence shown here is derived from an EMBL/GenBank/DDBJ whole genome shotgun (WGS) entry which is preliminary data.</text>
</comment>
<evidence type="ECO:0000313" key="4">
    <source>
        <dbReference type="Proteomes" id="UP000237000"/>
    </source>
</evidence>
<keyword evidence="4" id="KW-1185">Reference proteome</keyword>
<dbReference type="Pfam" id="PF14577">
    <property type="entry name" value="SEO_C"/>
    <property type="match status" value="1"/>
</dbReference>
<dbReference type="InterPro" id="IPR027944">
    <property type="entry name" value="SEO_C"/>
</dbReference>
<dbReference type="OrthoDB" id="1646430at2759"/>
<dbReference type="PANTHER" id="PTHR33232:SF18">
    <property type="entry name" value="PROTEIN SIEVE ELEMENT OCCLUSION B-LIKE"/>
    <property type="match status" value="1"/>
</dbReference>
<proteinExistence type="predicted"/>
<evidence type="ECO:0000313" key="3">
    <source>
        <dbReference type="EMBL" id="PON83307.1"/>
    </source>
</evidence>
<feature type="non-terminal residue" evidence="3">
    <location>
        <position position="1"/>
    </location>
</feature>
<dbReference type="GO" id="GO:0010088">
    <property type="term" value="P:phloem development"/>
    <property type="evidence" value="ECO:0007669"/>
    <property type="project" value="InterPro"/>
</dbReference>
<dbReference type="STRING" id="63057.A0A2P5ECN4"/>
<sequence>VWIPVVERRCKNSELSEKTTWWPGTKSASYYLPATPTNRTEHLYWELEDNSTVPVEEPSPIETQPEPEAEAETQTKTVKYVKKGVLYGYHHPPTIKIPAIAYIKEEWHFKGKTILVVINEQGIVENYNAIDILRSWGTEAFPFDKEAIKNEKRYIFFYGGRDKEWTQKFEKTIESVEQRPRPVMSGHGETVLLALEKLDRKLEKGSVKIDYQKSTSFEEIFEDCHNNVIKKYGGRCCQLAIPYASGKQPEERKCSECDNAMEVKLLYECCHRDTYKAARR</sequence>
<feature type="region of interest" description="Disordered" evidence="1">
    <location>
        <begin position="52"/>
        <end position="74"/>
    </location>
</feature>
<feature type="domain" description="Sieve element occlusion C-terminal" evidence="2">
    <location>
        <begin position="184"/>
        <end position="271"/>
    </location>
</feature>
<organism evidence="3 4">
    <name type="scientific">Trema orientale</name>
    <name type="common">Charcoal tree</name>
    <name type="synonym">Celtis orientalis</name>
    <dbReference type="NCBI Taxonomy" id="63057"/>
    <lineage>
        <taxon>Eukaryota</taxon>
        <taxon>Viridiplantae</taxon>
        <taxon>Streptophyta</taxon>
        <taxon>Embryophyta</taxon>
        <taxon>Tracheophyta</taxon>
        <taxon>Spermatophyta</taxon>
        <taxon>Magnoliopsida</taxon>
        <taxon>eudicotyledons</taxon>
        <taxon>Gunneridae</taxon>
        <taxon>Pentapetalae</taxon>
        <taxon>rosids</taxon>
        <taxon>fabids</taxon>
        <taxon>Rosales</taxon>
        <taxon>Cannabaceae</taxon>
        <taxon>Trema</taxon>
    </lineage>
</organism>
<accession>A0A2P5ECN4</accession>
<gene>
    <name evidence="3" type="ORF">TorRG33x02_208740</name>
</gene>
<name>A0A2P5ECN4_TREOI</name>
<evidence type="ECO:0000259" key="2">
    <source>
        <dbReference type="Pfam" id="PF14577"/>
    </source>
</evidence>
<dbReference type="Proteomes" id="UP000237000">
    <property type="component" value="Unassembled WGS sequence"/>
</dbReference>
<dbReference type="EMBL" id="JXTC01000180">
    <property type="protein sequence ID" value="PON83307.1"/>
    <property type="molecule type" value="Genomic_DNA"/>
</dbReference>
<dbReference type="InParanoid" id="A0A2P5ECN4"/>
<dbReference type="InterPro" id="IPR039299">
    <property type="entry name" value="SEOA"/>
</dbReference>